<evidence type="ECO:0000313" key="2">
    <source>
        <dbReference type="Proteomes" id="UP000252085"/>
    </source>
</evidence>
<evidence type="ECO:0000313" key="1">
    <source>
        <dbReference type="EMBL" id="RCJ42087.1"/>
    </source>
</evidence>
<name>A0A367RZQ8_NOSPU</name>
<dbReference type="EMBL" id="LXQE01000020">
    <property type="protein sequence ID" value="RCJ42087.1"/>
    <property type="molecule type" value="Genomic_DNA"/>
</dbReference>
<dbReference type="Proteomes" id="UP000252085">
    <property type="component" value="Unassembled WGS sequence"/>
</dbReference>
<sequence length="109" mass="12233">MNYPLVALFSQANFSSTYTRIRNGKQQIVRKSRNRLKVERGRISARLSVPIDKGEAYGLGVGSVRSDRRNIREEFRPSIGERGLGITAQGNVGRYQIKARGYTGYNPNA</sequence>
<organism evidence="1 2">
    <name type="scientific">Nostoc punctiforme NIES-2108</name>
    <dbReference type="NCBI Taxonomy" id="1356359"/>
    <lineage>
        <taxon>Bacteria</taxon>
        <taxon>Bacillati</taxon>
        <taxon>Cyanobacteriota</taxon>
        <taxon>Cyanophyceae</taxon>
        <taxon>Nostocales</taxon>
        <taxon>Nostocaceae</taxon>
        <taxon>Nostoc</taxon>
    </lineage>
</organism>
<proteinExistence type="predicted"/>
<comment type="caution">
    <text evidence="1">The sequence shown here is derived from an EMBL/GenBank/DDBJ whole genome shotgun (WGS) entry which is preliminary data.</text>
</comment>
<gene>
    <name evidence="1" type="ORF">A6769_38135</name>
</gene>
<reference evidence="1 2" key="1">
    <citation type="submission" date="2016-04" db="EMBL/GenBank/DDBJ databases">
        <authorList>
            <person name="Evans L.H."/>
            <person name="Alamgir A."/>
            <person name="Owens N."/>
            <person name="Weber N.D."/>
            <person name="Virtaneva K."/>
            <person name="Barbian K."/>
            <person name="Babar A."/>
            <person name="Rosenke K."/>
        </authorList>
    </citation>
    <scope>NUCLEOTIDE SEQUENCE [LARGE SCALE GENOMIC DNA]</scope>
    <source>
        <strain evidence="1">NIES-2108</strain>
    </source>
</reference>
<protein>
    <submittedName>
        <fullName evidence="1">Uncharacterized protein</fullName>
    </submittedName>
</protein>
<accession>A0A367RZQ8</accession>
<dbReference type="AlphaFoldDB" id="A0A367RZQ8"/>